<dbReference type="InterPro" id="IPR027417">
    <property type="entry name" value="P-loop_NTPase"/>
</dbReference>
<keyword evidence="1" id="KW-0813">Transport</keyword>
<dbReference type="GO" id="GO:0005524">
    <property type="term" value="F:ATP binding"/>
    <property type="evidence" value="ECO:0007669"/>
    <property type="project" value="UniProtKB-KW"/>
</dbReference>
<comment type="caution">
    <text evidence="4">The sequence shown here is derived from an EMBL/GenBank/DDBJ whole genome shotgun (WGS) entry which is preliminary data.</text>
</comment>
<evidence type="ECO:0008006" key="6">
    <source>
        <dbReference type="Google" id="ProtNLM"/>
    </source>
</evidence>
<reference evidence="4" key="1">
    <citation type="submission" date="2021-03" db="EMBL/GenBank/DDBJ databases">
        <authorList>
            <person name="Sun Q."/>
        </authorList>
    </citation>
    <scope>NUCLEOTIDE SEQUENCE</scope>
    <source>
        <strain evidence="4">CCM 8862</strain>
    </source>
</reference>
<evidence type="ECO:0000256" key="3">
    <source>
        <dbReference type="ARBA" id="ARBA00022840"/>
    </source>
</evidence>
<dbReference type="InterPro" id="IPR051782">
    <property type="entry name" value="ABC_Transporter_VariousFunc"/>
</dbReference>
<evidence type="ECO:0000313" key="5">
    <source>
        <dbReference type="Proteomes" id="UP000664332"/>
    </source>
</evidence>
<dbReference type="AlphaFoldDB" id="A0A939E1D2"/>
<dbReference type="Proteomes" id="UP000664332">
    <property type="component" value="Unassembled WGS sequence"/>
</dbReference>
<gene>
    <name evidence="4" type="ORF">JZY06_08605</name>
</gene>
<proteinExistence type="predicted"/>
<keyword evidence="2" id="KW-0547">Nucleotide-binding</keyword>
<keyword evidence="5" id="KW-1185">Reference proteome</keyword>
<evidence type="ECO:0000256" key="1">
    <source>
        <dbReference type="ARBA" id="ARBA00022448"/>
    </source>
</evidence>
<name>A0A939E1D2_9CORY</name>
<evidence type="ECO:0000313" key="4">
    <source>
        <dbReference type="EMBL" id="MBN9644666.1"/>
    </source>
</evidence>
<dbReference type="EMBL" id="JAFLEQ010000016">
    <property type="protein sequence ID" value="MBN9644666.1"/>
    <property type="molecule type" value="Genomic_DNA"/>
</dbReference>
<organism evidence="4 5">
    <name type="scientific">Corynebacterium mendelii</name>
    <dbReference type="NCBI Taxonomy" id="2765362"/>
    <lineage>
        <taxon>Bacteria</taxon>
        <taxon>Bacillati</taxon>
        <taxon>Actinomycetota</taxon>
        <taxon>Actinomycetes</taxon>
        <taxon>Mycobacteriales</taxon>
        <taxon>Corynebacteriaceae</taxon>
        <taxon>Corynebacterium</taxon>
    </lineage>
</organism>
<dbReference type="SUPFAM" id="SSF52540">
    <property type="entry name" value="P-loop containing nucleoside triphosphate hydrolases"/>
    <property type="match status" value="1"/>
</dbReference>
<evidence type="ECO:0000256" key="2">
    <source>
        <dbReference type="ARBA" id="ARBA00022741"/>
    </source>
</evidence>
<sequence length="133" mass="14338">MNDKREGLMIIGLLGTNGAGKTTYLRRISADSLAAYLPDFPNIPVELPAVELITRVGRMRGIPDAESRARALVRQLSIVGGMDRPVATYSAGNFKKTALALVLLDPGPELFLDEPLETVDIFPVPSSPGFSRT</sequence>
<keyword evidence="3" id="KW-0067">ATP-binding</keyword>
<dbReference type="PANTHER" id="PTHR42939:SF1">
    <property type="entry name" value="ABC TRANSPORTER ATP-BINDING PROTEIN ALBC-RELATED"/>
    <property type="match status" value="1"/>
</dbReference>
<dbReference type="Gene3D" id="3.40.50.300">
    <property type="entry name" value="P-loop containing nucleotide triphosphate hydrolases"/>
    <property type="match status" value="1"/>
</dbReference>
<protein>
    <recommendedName>
        <fullName evidence="6">ABC transporter domain-containing protein</fullName>
    </recommendedName>
</protein>
<accession>A0A939E1D2</accession>
<dbReference type="PANTHER" id="PTHR42939">
    <property type="entry name" value="ABC TRANSPORTER ATP-BINDING PROTEIN ALBC-RELATED"/>
    <property type="match status" value="1"/>
</dbReference>
<dbReference type="RefSeq" id="WP_207279155.1">
    <property type="nucleotide sequence ID" value="NZ_JAFLEQ010000016.1"/>
</dbReference>